<keyword evidence="3" id="KW-1185">Reference proteome</keyword>
<dbReference type="OrthoDB" id="8410841at2"/>
<gene>
    <name evidence="2" type="ORF">FZ934_20290</name>
</gene>
<dbReference type="RefSeq" id="WP_153272706.1">
    <property type="nucleotide sequence ID" value="NZ_CP043499.1"/>
</dbReference>
<dbReference type="Proteomes" id="UP000326881">
    <property type="component" value="Plasmid unnamed"/>
</dbReference>
<dbReference type="KEGG" id="rgr:FZ934_20290"/>
<name>A0A5Q0CFT8_9HYPH</name>
<evidence type="ECO:0000256" key="1">
    <source>
        <dbReference type="SAM" id="SignalP"/>
    </source>
</evidence>
<dbReference type="EMBL" id="CP043499">
    <property type="protein sequence ID" value="QFY62719.1"/>
    <property type="molecule type" value="Genomic_DNA"/>
</dbReference>
<evidence type="ECO:0008006" key="4">
    <source>
        <dbReference type="Google" id="ProtNLM"/>
    </source>
</evidence>
<reference evidence="2 3" key="1">
    <citation type="submission" date="2019-08" db="EMBL/GenBank/DDBJ databases">
        <title>Prosopis cineraria nodule microbiome.</title>
        <authorList>
            <person name="Ali R."/>
            <person name="Chaluvadi S.R."/>
            <person name="Wang X."/>
        </authorList>
    </citation>
    <scope>NUCLEOTIDE SEQUENCE [LARGE SCALE GENOMIC DNA]</scope>
    <source>
        <strain evidence="2 3">BG7</strain>
        <plasmid evidence="2 3">unnamed</plasmid>
    </source>
</reference>
<protein>
    <recommendedName>
        <fullName evidence="4">DUF1311 domain-containing protein</fullName>
    </recommendedName>
</protein>
<geneLocation type="plasmid" evidence="2 3">
    <name>unnamed</name>
</geneLocation>
<keyword evidence="1" id="KW-0732">Signal</keyword>
<evidence type="ECO:0000313" key="3">
    <source>
        <dbReference type="Proteomes" id="UP000326881"/>
    </source>
</evidence>
<feature type="signal peptide" evidence="1">
    <location>
        <begin position="1"/>
        <end position="20"/>
    </location>
</feature>
<organism evidence="2 3">
    <name type="scientific">Rhizobium grahamii</name>
    <dbReference type="NCBI Taxonomy" id="1120045"/>
    <lineage>
        <taxon>Bacteria</taxon>
        <taxon>Pseudomonadati</taxon>
        <taxon>Pseudomonadota</taxon>
        <taxon>Alphaproteobacteria</taxon>
        <taxon>Hyphomicrobiales</taxon>
        <taxon>Rhizobiaceae</taxon>
        <taxon>Rhizobium/Agrobacterium group</taxon>
        <taxon>Rhizobium</taxon>
    </lineage>
</organism>
<keyword evidence="2" id="KW-0614">Plasmid</keyword>
<sequence length="184" mass="20338">MKTIVIVATAICLCSGNTLAWERKTVGEGIEKMCEARFLDDWPSQSACISLQWEALKSMSPPNVAHPELQTLYQQCKAENLKFDFAAIQLCYSAKEAELEAKKKATQVDEVKNKTKAQEDSFKRLPLVATCSDGSIVVRQREDGGWNILVKVGDAPPVTGFAGDYVYSWGSSSIEVDKCIKPKQ</sequence>
<dbReference type="AlphaFoldDB" id="A0A5Q0CFT8"/>
<feature type="chain" id="PRO_5024938916" description="DUF1311 domain-containing protein" evidence="1">
    <location>
        <begin position="21"/>
        <end position="184"/>
    </location>
</feature>
<accession>A0A5Q0CFT8</accession>
<evidence type="ECO:0000313" key="2">
    <source>
        <dbReference type="EMBL" id="QFY62719.1"/>
    </source>
</evidence>
<proteinExistence type="predicted"/>